<proteinExistence type="predicted"/>
<dbReference type="PIRSF" id="PIRSF000915">
    <property type="entry name" value="PGP-type_phosphatase"/>
    <property type="match status" value="1"/>
</dbReference>
<gene>
    <name evidence="1" type="ORF">ACFPJ5_09945</name>
</gene>
<dbReference type="EMBL" id="JBHSKX010000002">
    <property type="protein sequence ID" value="MFC5367263.1"/>
    <property type="molecule type" value="Genomic_DNA"/>
</dbReference>
<dbReference type="InterPro" id="IPR006357">
    <property type="entry name" value="HAD-SF_hydro_IIA"/>
</dbReference>
<name>A0ABD5RBZ7_9EURY</name>
<dbReference type="PANTHER" id="PTHR19288">
    <property type="entry name" value="4-NITROPHENYLPHOSPHATASE-RELATED"/>
    <property type="match status" value="1"/>
</dbReference>
<evidence type="ECO:0000313" key="1">
    <source>
        <dbReference type="EMBL" id="MFC5367263.1"/>
    </source>
</evidence>
<organism evidence="1 2">
    <name type="scientific">Salinirubrum litoreum</name>
    <dbReference type="NCBI Taxonomy" id="1126234"/>
    <lineage>
        <taxon>Archaea</taxon>
        <taxon>Methanobacteriati</taxon>
        <taxon>Methanobacteriota</taxon>
        <taxon>Stenosarchaea group</taxon>
        <taxon>Halobacteria</taxon>
        <taxon>Halobacteriales</taxon>
        <taxon>Haloferacaceae</taxon>
        <taxon>Salinirubrum</taxon>
    </lineage>
</organism>
<dbReference type="Pfam" id="PF13242">
    <property type="entry name" value="Hydrolase_like"/>
    <property type="match status" value="1"/>
</dbReference>
<accession>A0ABD5RBZ7</accession>
<dbReference type="Pfam" id="PF13344">
    <property type="entry name" value="Hydrolase_6"/>
    <property type="match status" value="1"/>
</dbReference>
<dbReference type="AlphaFoldDB" id="A0ABD5RBZ7"/>
<dbReference type="GO" id="GO:0016787">
    <property type="term" value="F:hydrolase activity"/>
    <property type="evidence" value="ECO:0007669"/>
    <property type="project" value="UniProtKB-KW"/>
</dbReference>
<dbReference type="RefSeq" id="WP_227229525.1">
    <property type="nucleotide sequence ID" value="NZ_JAJCVJ010000002.1"/>
</dbReference>
<sequence length="264" mass="27996">MTDPPVEGALVDLDGTVFRGDPLIEGADDAVATLRAAGVSVLFLSNKATRRRAAFAEKLRRLGIDVDDDGIVNSALIAASYLETHHPDDPVFVVGEPPLRDELRAHGLTLTDDPEEAAVVLASMDRQFDYGTLTKALHAVDEETVFLATNPDRTCPTEGGEIPDCAGVVGAIEGVTGTDLDRYLGKPAQTAVDAALSGLDLPASRCLMVGDRLETDVRMANRAGMTSVLVLTGVTDRETLARSSIQPDYVLESIADIGQVLRGE</sequence>
<dbReference type="SUPFAM" id="SSF56784">
    <property type="entry name" value="HAD-like"/>
    <property type="match status" value="1"/>
</dbReference>
<dbReference type="Proteomes" id="UP001596201">
    <property type="component" value="Unassembled WGS sequence"/>
</dbReference>
<dbReference type="PANTHER" id="PTHR19288:SF46">
    <property type="entry name" value="HALOACID DEHALOGENASE-LIKE HYDROLASE DOMAIN-CONTAINING PROTEIN 2"/>
    <property type="match status" value="1"/>
</dbReference>
<dbReference type="NCBIfam" id="TIGR01460">
    <property type="entry name" value="HAD-SF-IIA"/>
    <property type="match status" value="1"/>
</dbReference>
<keyword evidence="1" id="KW-0378">Hydrolase</keyword>
<protein>
    <submittedName>
        <fullName evidence="1">HAD-IIA family hydrolase</fullName>
    </submittedName>
</protein>
<evidence type="ECO:0000313" key="2">
    <source>
        <dbReference type="Proteomes" id="UP001596201"/>
    </source>
</evidence>
<reference evidence="1 2" key="1">
    <citation type="journal article" date="2019" name="Int. J. Syst. Evol. Microbiol.">
        <title>The Global Catalogue of Microorganisms (GCM) 10K type strain sequencing project: providing services to taxonomists for standard genome sequencing and annotation.</title>
        <authorList>
            <consortium name="The Broad Institute Genomics Platform"/>
            <consortium name="The Broad Institute Genome Sequencing Center for Infectious Disease"/>
            <person name="Wu L."/>
            <person name="Ma J."/>
        </authorList>
    </citation>
    <scope>NUCLEOTIDE SEQUENCE [LARGE SCALE GENOMIC DNA]</scope>
    <source>
        <strain evidence="1 2">CGMCC 1.12237</strain>
    </source>
</reference>
<dbReference type="InterPro" id="IPR036412">
    <property type="entry name" value="HAD-like_sf"/>
</dbReference>
<dbReference type="InterPro" id="IPR023214">
    <property type="entry name" value="HAD_sf"/>
</dbReference>
<keyword evidence="2" id="KW-1185">Reference proteome</keyword>
<comment type="caution">
    <text evidence="1">The sequence shown here is derived from an EMBL/GenBank/DDBJ whole genome shotgun (WGS) entry which is preliminary data.</text>
</comment>
<dbReference type="Gene3D" id="3.40.50.1000">
    <property type="entry name" value="HAD superfamily/HAD-like"/>
    <property type="match status" value="2"/>
</dbReference>